<gene>
    <name evidence="3" type="ORF">GCM10009038_26550</name>
</gene>
<dbReference type="Proteomes" id="UP000646745">
    <property type="component" value="Unassembled WGS sequence"/>
</dbReference>
<keyword evidence="1" id="KW-1133">Transmembrane helix</keyword>
<comment type="caution">
    <text evidence="3">The sequence shown here is derived from an EMBL/GenBank/DDBJ whole genome shotgun (WGS) entry which is preliminary data.</text>
</comment>
<proteinExistence type="predicted"/>
<name>A0ABQ3E856_9GAMM</name>
<accession>A0ABQ3E856</accession>
<evidence type="ECO:0000256" key="1">
    <source>
        <dbReference type="SAM" id="Phobius"/>
    </source>
</evidence>
<dbReference type="InterPro" id="IPR024402">
    <property type="entry name" value="DUF2726"/>
</dbReference>
<evidence type="ECO:0000313" key="4">
    <source>
        <dbReference type="Proteomes" id="UP000646745"/>
    </source>
</evidence>
<dbReference type="EMBL" id="BMZI01000006">
    <property type="protein sequence ID" value="GHB26586.1"/>
    <property type="molecule type" value="Genomic_DNA"/>
</dbReference>
<evidence type="ECO:0000259" key="2">
    <source>
        <dbReference type="Pfam" id="PF10881"/>
    </source>
</evidence>
<feature type="domain" description="DUF2726" evidence="2">
    <location>
        <begin position="48"/>
        <end position="171"/>
    </location>
</feature>
<dbReference type="Pfam" id="PF10881">
    <property type="entry name" value="DUF2726"/>
    <property type="match status" value="1"/>
</dbReference>
<dbReference type="RefSeq" id="WP_189445209.1">
    <property type="nucleotide sequence ID" value="NZ_BMZI01000006.1"/>
</dbReference>
<organism evidence="3 4">
    <name type="scientific">Salinicola rhizosphaerae</name>
    <dbReference type="NCBI Taxonomy" id="1443141"/>
    <lineage>
        <taxon>Bacteria</taxon>
        <taxon>Pseudomonadati</taxon>
        <taxon>Pseudomonadota</taxon>
        <taxon>Gammaproteobacteria</taxon>
        <taxon>Oceanospirillales</taxon>
        <taxon>Halomonadaceae</taxon>
        <taxon>Salinicola</taxon>
    </lineage>
</organism>
<keyword evidence="1" id="KW-0812">Transmembrane</keyword>
<feature type="transmembrane region" description="Helical" evidence="1">
    <location>
        <begin position="12"/>
        <end position="33"/>
    </location>
</feature>
<keyword evidence="1" id="KW-0472">Membrane</keyword>
<keyword evidence="4" id="KW-1185">Reference proteome</keyword>
<evidence type="ECO:0000313" key="3">
    <source>
        <dbReference type="EMBL" id="GHB26586.1"/>
    </source>
</evidence>
<sequence length="193" mass="21582">MSHSGINEVMSLVAVVVAGLLALGIIGAILAVLSGRRGRSLPYIPQASLNTPAEQAFYSAVHRAVGAAALIACKVRIADVLQVRFRKRHGRDQRWWRYFRLISAKHVDLVVCEPRGGRILAAIELDDLSHRRRDRKRRDRFVDDAFASAGVPLLRFPASGRYDAREIQERLSPYLTTPKEGSVTCHNSRLTMR</sequence>
<protein>
    <recommendedName>
        <fullName evidence="2">DUF2726 domain-containing protein</fullName>
    </recommendedName>
</protein>
<reference evidence="4" key="1">
    <citation type="journal article" date="2019" name="Int. J. Syst. Evol. Microbiol.">
        <title>The Global Catalogue of Microorganisms (GCM) 10K type strain sequencing project: providing services to taxonomists for standard genome sequencing and annotation.</title>
        <authorList>
            <consortium name="The Broad Institute Genomics Platform"/>
            <consortium name="The Broad Institute Genome Sequencing Center for Infectious Disease"/>
            <person name="Wu L."/>
            <person name="Ma J."/>
        </authorList>
    </citation>
    <scope>NUCLEOTIDE SEQUENCE [LARGE SCALE GENOMIC DNA]</scope>
    <source>
        <strain evidence="4">KCTC 32998</strain>
    </source>
</reference>